<dbReference type="STRING" id="113562.SAMN04489716_2437"/>
<reference evidence="1 2" key="1">
    <citation type="submission" date="2016-10" db="EMBL/GenBank/DDBJ databases">
        <authorList>
            <person name="de Groot N.N."/>
        </authorList>
    </citation>
    <scope>NUCLEOTIDE SEQUENCE [LARGE SCALE GENOMIC DNA]</scope>
    <source>
        <strain evidence="1 2">DSM 43941</strain>
    </source>
</reference>
<dbReference type="RefSeq" id="WP_157751498.1">
    <property type="nucleotide sequence ID" value="NZ_BOMJ01000041.1"/>
</dbReference>
<dbReference type="OrthoDB" id="5198404at2"/>
<dbReference type="AlphaFoldDB" id="A0A1H1XFT8"/>
<evidence type="ECO:0000313" key="1">
    <source>
        <dbReference type="EMBL" id="SDT07629.1"/>
    </source>
</evidence>
<proteinExistence type="predicted"/>
<name>A0A1H1XFT8_9ACTN</name>
<keyword evidence="2" id="KW-1185">Reference proteome</keyword>
<organism evidence="1 2">
    <name type="scientific">Actinoplanes derwentensis</name>
    <dbReference type="NCBI Taxonomy" id="113562"/>
    <lineage>
        <taxon>Bacteria</taxon>
        <taxon>Bacillati</taxon>
        <taxon>Actinomycetota</taxon>
        <taxon>Actinomycetes</taxon>
        <taxon>Micromonosporales</taxon>
        <taxon>Micromonosporaceae</taxon>
        <taxon>Actinoplanes</taxon>
    </lineage>
</organism>
<gene>
    <name evidence="1" type="ORF">SAMN04489716_2437</name>
</gene>
<dbReference type="Proteomes" id="UP000198688">
    <property type="component" value="Chromosome I"/>
</dbReference>
<sequence>MAVYIDAQVHAGDPAFAVHRDERHADGYRRANAYILTHRDDLLGEGGNR</sequence>
<accession>A0A1H1XFT8</accession>
<protein>
    <submittedName>
        <fullName evidence="1">Uncharacterized protein</fullName>
    </submittedName>
</protein>
<evidence type="ECO:0000313" key="2">
    <source>
        <dbReference type="Proteomes" id="UP000198688"/>
    </source>
</evidence>
<dbReference type="EMBL" id="LT629758">
    <property type="protein sequence ID" value="SDT07629.1"/>
    <property type="molecule type" value="Genomic_DNA"/>
</dbReference>